<dbReference type="Proteomes" id="UP001500051">
    <property type="component" value="Unassembled WGS sequence"/>
</dbReference>
<proteinExistence type="predicted"/>
<dbReference type="PRINTS" id="PR00455">
    <property type="entry name" value="HTHTETR"/>
</dbReference>
<evidence type="ECO:0000256" key="1">
    <source>
        <dbReference type="ARBA" id="ARBA00023015"/>
    </source>
</evidence>
<comment type="caution">
    <text evidence="6">The sequence shown here is derived from an EMBL/GenBank/DDBJ whole genome shotgun (WGS) entry which is preliminary data.</text>
</comment>
<dbReference type="PROSITE" id="PS50977">
    <property type="entry name" value="HTH_TETR_2"/>
    <property type="match status" value="1"/>
</dbReference>
<reference evidence="7" key="1">
    <citation type="journal article" date="2019" name="Int. J. Syst. Evol. Microbiol.">
        <title>The Global Catalogue of Microorganisms (GCM) 10K type strain sequencing project: providing services to taxonomists for standard genome sequencing and annotation.</title>
        <authorList>
            <consortium name="The Broad Institute Genomics Platform"/>
            <consortium name="The Broad Institute Genome Sequencing Center for Infectious Disease"/>
            <person name="Wu L."/>
            <person name="Ma J."/>
        </authorList>
    </citation>
    <scope>NUCLEOTIDE SEQUENCE [LARGE SCALE GENOMIC DNA]</scope>
    <source>
        <strain evidence="7">JCM 16548</strain>
    </source>
</reference>
<feature type="domain" description="HTH tetR-type" evidence="5">
    <location>
        <begin position="18"/>
        <end position="77"/>
    </location>
</feature>
<dbReference type="InterPro" id="IPR049445">
    <property type="entry name" value="TetR_SbtR-like_C"/>
</dbReference>
<keyword evidence="2 4" id="KW-0238">DNA-binding</keyword>
<organism evidence="6 7">
    <name type="scientific">Microlunatus aurantiacus</name>
    <dbReference type="NCBI Taxonomy" id="446786"/>
    <lineage>
        <taxon>Bacteria</taxon>
        <taxon>Bacillati</taxon>
        <taxon>Actinomycetota</taxon>
        <taxon>Actinomycetes</taxon>
        <taxon>Propionibacteriales</taxon>
        <taxon>Propionibacteriaceae</taxon>
        <taxon>Microlunatus</taxon>
    </lineage>
</organism>
<keyword evidence="7" id="KW-1185">Reference proteome</keyword>
<name>A0ABP7D052_9ACTN</name>
<dbReference type="InterPro" id="IPR023772">
    <property type="entry name" value="DNA-bd_HTH_TetR-type_CS"/>
</dbReference>
<dbReference type="InterPro" id="IPR001647">
    <property type="entry name" value="HTH_TetR"/>
</dbReference>
<dbReference type="Pfam" id="PF21597">
    <property type="entry name" value="TetR_C_43"/>
    <property type="match status" value="1"/>
</dbReference>
<evidence type="ECO:0000256" key="2">
    <source>
        <dbReference type="ARBA" id="ARBA00023125"/>
    </source>
</evidence>
<dbReference type="InterPro" id="IPR036271">
    <property type="entry name" value="Tet_transcr_reg_TetR-rel_C_sf"/>
</dbReference>
<accession>A0ABP7D052</accession>
<dbReference type="Pfam" id="PF00440">
    <property type="entry name" value="TetR_N"/>
    <property type="match status" value="1"/>
</dbReference>
<feature type="DNA-binding region" description="H-T-H motif" evidence="4">
    <location>
        <begin position="40"/>
        <end position="59"/>
    </location>
</feature>
<dbReference type="InterPro" id="IPR009057">
    <property type="entry name" value="Homeodomain-like_sf"/>
</dbReference>
<dbReference type="Gene3D" id="1.10.357.10">
    <property type="entry name" value="Tetracycline Repressor, domain 2"/>
    <property type="match status" value="1"/>
</dbReference>
<dbReference type="PANTHER" id="PTHR30055">
    <property type="entry name" value="HTH-TYPE TRANSCRIPTIONAL REGULATOR RUTR"/>
    <property type="match status" value="1"/>
</dbReference>
<keyword evidence="1" id="KW-0805">Transcription regulation</keyword>
<keyword evidence="3" id="KW-0804">Transcription</keyword>
<protein>
    <submittedName>
        <fullName evidence="6">TetR/AcrR family transcriptional regulator</fullName>
    </submittedName>
</protein>
<evidence type="ECO:0000313" key="6">
    <source>
        <dbReference type="EMBL" id="GAA3697323.1"/>
    </source>
</evidence>
<dbReference type="PANTHER" id="PTHR30055:SF234">
    <property type="entry name" value="HTH-TYPE TRANSCRIPTIONAL REGULATOR BETI"/>
    <property type="match status" value="1"/>
</dbReference>
<sequence>MTESAPAGSQRALRRDAARNRERLLAAARQLFADHGFDVTLDEVAHRAGVGVGTAYRRFANKGELLDALFSEQTAEMAAAADTALTDPDPWHGLVTYLEMSLALQLRDKGLAQIVSGDRVGVEQHDWNRQVMAPKNRAIVARARDAGVLRDDVTGTDLTFVQVGLNAILARSRGAHPDLYRRYLHLLLDGLRAEPGTPTPLPVAALTSDETHAVMGPPITPGTARG</sequence>
<dbReference type="InterPro" id="IPR050109">
    <property type="entry name" value="HTH-type_TetR-like_transc_reg"/>
</dbReference>
<evidence type="ECO:0000256" key="3">
    <source>
        <dbReference type="ARBA" id="ARBA00023163"/>
    </source>
</evidence>
<evidence type="ECO:0000259" key="5">
    <source>
        <dbReference type="PROSITE" id="PS50977"/>
    </source>
</evidence>
<dbReference type="RefSeq" id="WP_344811358.1">
    <property type="nucleotide sequence ID" value="NZ_BAAAYX010000003.1"/>
</dbReference>
<gene>
    <name evidence="6" type="ORF">GCM10022204_11610</name>
</gene>
<dbReference type="SUPFAM" id="SSF48498">
    <property type="entry name" value="Tetracyclin repressor-like, C-terminal domain"/>
    <property type="match status" value="1"/>
</dbReference>
<dbReference type="EMBL" id="BAAAYX010000003">
    <property type="protein sequence ID" value="GAA3697323.1"/>
    <property type="molecule type" value="Genomic_DNA"/>
</dbReference>
<evidence type="ECO:0000256" key="4">
    <source>
        <dbReference type="PROSITE-ProRule" id="PRU00335"/>
    </source>
</evidence>
<evidence type="ECO:0000313" key="7">
    <source>
        <dbReference type="Proteomes" id="UP001500051"/>
    </source>
</evidence>
<dbReference type="SUPFAM" id="SSF46689">
    <property type="entry name" value="Homeodomain-like"/>
    <property type="match status" value="1"/>
</dbReference>
<dbReference type="PROSITE" id="PS01081">
    <property type="entry name" value="HTH_TETR_1"/>
    <property type="match status" value="1"/>
</dbReference>